<feature type="domain" description="GGDEF" evidence="7">
    <location>
        <begin position="468"/>
        <end position="601"/>
    </location>
</feature>
<dbReference type="InterPro" id="IPR000700">
    <property type="entry name" value="PAS-assoc_C"/>
</dbReference>
<evidence type="ECO:0000259" key="7">
    <source>
        <dbReference type="PROSITE" id="PS50887"/>
    </source>
</evidence>
<dbReference type="InterPro" id="IPR013656">
    <property type="entry name" value="PAS_4"/>
</dbReference>
<dbReference type="PROSITE" id="PS50112">
    <property type="entry name" value="PAS"/>
    <property type="match status" value="1"/>
</dbReference>
<dbReference type="PROSITE" id="PS50887">
    <property type="entry name" value="GGDEF"/>
    <property type="match status" value="1"/>
</dbReference>
<dbReference type="SMART" id="SM00448">
    <property type="entry name" value="REC"/>
    <property type="match status" value="1"/>
</dbReference>
<dbReference type="InterPro" id="IPR052155">
    <property type="entry name" value="Biofilm_reg_signaling"/>
</dbReference>
<dbReference type="CDD" id="cd00156">
    <property type="entry name" value="REC"/>
    <property type="match status" value="1"/>
</dbReference>
<dbReference type="Proteomes" id="UP000256763">
    <property type="component" value="Unassembled WGS sequence"/>
</dbReference>
<dbReference type="InterPro" id="IPR035919">
    <property type="entry name" value="EAL_sf"/>
</dbReference>
<dbReference type="SMART" id="SM00091">
    <property type="entry name" value="PAS"/>
    <property type="match status" value="2"/>
</dbReference>
<dbReference type="InterPro" id="IPR029787">
    <property type="entry name" value="Nucleotide_cyclase"/>
</dbReference>
<evidence type="ECO:0008006" key="10">
    <source>
        <dbReference type="Google" id="ProtNLM"/>
    </source>
</evidence>
<comment type="caution">
    <text evidence="8">The sequence shown here is derived from an EMBL/GenBank/DDBJ whole genome shotgun (WGS) entry which is preliminary data.</text>
</comment>
<dbReference type="CDD" id="cd01949">
    <property type="entry name" value="GGDEF"/>
    <property type="match status" value="1"/>
</dbReference>
<dbReference type="GO" id="GO:0000160">
    <property type="term" value="P:phosphorelay signal transduction system"/>
    <property type="evidence" value="ECO:0007669"/>
    <property type="project" value="InterPro"/>
</dbReference>
<dbReference type="CDD" id="cd00130">
    <property type="entry name" value="PAS"/>
    <property type="match status" value="2"/>
</dbReference>
<dbReference type="SMART" id="SM00052">
    <property type="entry name" value="EAL"/>
    <property type="match status" value="1"/>
</dbReference>
<dbReference type="Gene3D" id="3.40.50.2300">
    <property type="match status" value="1"/>
</dbReference>
<dbReference type="InterPro" id="IPR035965">
    <property type="entry name" value="PAS-like_dom_sf"/>
</dbReference>
<dbReference type="PROSITE" id="PS50883">
    <property type="entry name" value="EAL"/>
    <property type="match status" value="1"/>
</dbReference>
<dbReference type="Pfam" id="PF08447">
    <property type="entry name" value="PAS_3"/>
    <property type="match status" value="1"/>
</dbReference>
<dbReference type="SUPFAM" id="SSF52172">
    <property type="entry name" value="CheY-like"/>
    <property type="match status" value="1"/>
</dbReference>
<dbReference type="InterPro" id="IPR001789">
    <property type="entry name" value="Sig_transdc_resp-reg_receiver"/>
</dbReference>
<dbReference type="Gene3D" id="3.20.20.450">
    <property type="entry name" value="EAL domain"/>
    <property type="match status" value="1"/>
</dbReference>
<feature type="coiled-coil region" evidence="2">
    <location>
        <begin position="261"/>
        <end position="292"/>
    </location>
</feature>
<dbReference type="PANTHER" id="PTHR44757">
    <property type="entry name" value="DIGUANYLATE CYCLASE DGCP"/>
    <property type="match status" value="1"/>
</dbReference>
<dbReference type="CDD" id="cd01948">
    <property type="entry name" value="EAL"/>
    <property type="match status" value="1"/>
</dbReference>
<dbReference type="EMBL" id="NFZW01000021">
    <property type="protein sequence ID" value="RFA33458.1"/>
    <property type="molecule type" value="Genomic_DNA"/>
</dbReference>
<dbReference type="NCBIfam" id="TIGR00254">
    <property type="entry name" value="GGDEF"/>
    <property type="match status" value="1"/>
</dbReference>
<evidence type="ECO:0000259" key="6">
    <source>
        <dbReference type="PROSITE" id="PS50883"/>
    </source>
</evidence>
<keyword evidence="9" id="KW-1185">Reference proteome</keyword>
<dbReference type="Gene3D" id="3.30.450.20">
    <property type="entry name" value="PAS domain"/>
    <property type="match status" value="2"/>
</dbReference>
<dbReference type="InterPro" id="IPR043128">
    <property type="entry name" value="Rev_trsase/Diguanyl_cyclase"/>
</dbReference>
<dbReference type="SUPFAM" id="SSF55785">
    <property type="entry name" value="PYP-like sensor domain (PAS domain)"/>
    <property type="match status" value="2"/>
</dbReference>
<keyword evidence="2" id="KW-0175">Coiled coil</keyword>
<dbReference type="InterPro" id="IPR013655">
    <property type="entry name" value="PAS_fold_3"/>
</dbReference>
<feature type="modified residue" description="4-aspartylphosphate" evidence="1">
    <location>
        <position position="55"/>
    </location>
</feature>
<dbReference type="SMART" id="SM00267">
    <property type="entry name" value="GGDEF"/>
    <property type="match status" value="1"/>
</dbReference>
<feature type="domain" description="PAS" evidence="4">
    <location>
        <begin position="310"/>
        <end position="368"/>
    </location>
</feature>
<dbReference type="Pfam" id="PF08448">
    <property type="entry name" value="PAS_4"/>
    <property type="match status" value="1"/>
</dbReference>
<dbReference type="InterPro" id="IPR011006">
    <property type="entry name" value="CheY-like_superfamily"/>
</dbReference>
<evidence type="ECO:0000313" key="8">
    <source>
        <dbReference type="EMBL" id="RFA33458.1"/>
    </source>
</evidence>
<feature type="domain" description="PAC" evidence="5">
    <location>
        <begin position="220"/>
        <end position="270"/>
    </location>
</feature>
<dbReference type="InterPro" id="IPR001610">
    <property type="entry name" value="PAC"/>
</dbReference>
<feature type="domain" description="Response regulatory" evidence="3">
    <location>
        <begin position="2"/>
        <end position="122"/>
    </location>
</feature>
<evidence type="ECO:0000259" key="4">
    <source>
        <dbReference type="PROSITE" id="PS50112"/>
    </source>
</evidence>
<organism evidence="8 9">
    <name type="scientific">Alkalilimnicola ehrlichii</name>
    <dbReference type="NCBI Taxonomy" id="351052"/>
    <lineage>
        <taxon>Bacteria</taxon>
        <taxon>Pseudomonadati</taxon>
        <taxon>Pseudomonadota</taxon>
        <taxon>Gammaproteobacteria</taxon>
        <taxon>Chromatiales</taxon>
        <taxon>Ectothiorhodospiraceae</taxon>
        <taxon>Alkalilimnicola</taxon>
    </lineage>
</organism>
<dbReference type="Pfam" id="PF00072">
    <property type="entry name" value="Response_reg"/>
    <property type="match status" value="1"/>
</dbReference>
<gene>
    <name evidence="8" type="ORF">CAL65_17540</name>
</gene>
<dbReference type="InterPro" id="IPR001633">
    <property type="entry name" value="EAL_dom"/>
</dbReference>
<dbReference type="AlphaFoldDB" id="A0A3E0WKY0"/>
<dbReference type="PROSITE" id="PS50110">
    <property type="entry name" value="RESPONSE_REGULATORY"/>
    <property type="match status" value="1"/>
</dbReference>
<evidence type="ECO:0000313" key="9">
    <source>
        <dbReference type="Proteomes" id="UP000256763"/>
    </source>
</evidence>
<sequence length="860" mass="95793">MRILLVDDDAVDRRIVRRGLTRAGDDIHYEIIEAETGEEALQRLAESRFDCVLLDLWLPDVNGLELLGRLENVGTDEPVPVVMLTGQDDVATAVKAMRLGARDYLIKDVEGHYRDMMPAVVRRVRSGERLRQEARRAEAELRAAESRYRSLIEQIPAITFTMTLRGPGEPIFTSPQIRELGIDPEAWRRQPELFWKRVPASHRAQVRHAWVATRDHGEPLDEEFPFVRPDGNEVWLRAQARLVRAEGHAFVQGILTDITESHAVQAELQAHRERLEELVDERTAALNQLNQRLQRDLAYRRQVEDALFREKRRAEVTLQAIGDAVITLGADGRVDYVNPAAERLLNCAQGGMQGEPLQACLTFLHEEEERSFGLDELAAFAEEEEGAYCCRLRLRAGGELTVAITAAVVRDASGQAAGHVIGLRDVTEERAQARRLSHQARHDALTGLVNRAEFEHRLGRLLEQIDGQQHVLCLIDLDGFKPVNDTGGHAAGDELLRQLGRQLSRHVRQRDTLARLGGDEFACVFEHCSLKQGVGLAAELLEVVKNHSLYWQGRTYRVGASVGIVAVDGASPSVPEVVQQADRALYAAKAAGRGRIKIYERDVAADAAVSDPWQRRLIEALAREEGLRLFQQPIAHLGEQPYQPHFELLLRFAAVEGLLPATRFMPAAERFRLGPSLDHWVVTHAIDHMAAEAANTVYFVNVSEASLREGVLPSVVADRLHRQAVDPARLVLEIGETAALNSFPEAVAFAQEVKGLGCGISLDDFADGLPMMQQLSQLQPDFIKIRSHLIEQFIEDAIARALIQSIVTVGHAASAQTVAKWPREREDLRELQTLGVDHVQGNLIAPPYALGARAEPSYPH</sequence>
<dbReference type="SUPFAM" id="SSF55073">
    <property type="entry name" value="Nucleotide cyclase"/>
    <property type="match status" value="1"/>
</dbReference>
<dbReference type="Gene3D" id="3.30.70.270">
    <property type="match status" value="1"/>
</dbReference>
<dbReference type="SMART" id="SM00086">
    <property type="entry name" value="PAC"/>
    <property type="match status" value="2"/>
</dbReference>
<dbReference type="NCBIfam" id="TIGR00229">
    <property type="entry name" value="sensory_box"/>
    <property type="match status" value="2"/>
</dbReference>
<evidence type="ECO:0000259" key="5">
    <source>
        <dbReference type="PROSITE" id="PS50113"/>
    </source>
</evidence>
<accession>A0A3E0WKY0</accession>
<reference evidence="9" key="1">
    <citation type="submission" date="2017-05" db="EMBL/GenBank/DDBJ databases">
        <authorList>
            <person name="Sharma S."/>
            <person name="Sidhu C."/>
            <person name="Pinnaka A.K."/>
        </authorList>
    </citation>
    <scope>NUCLEOTIDE SEQUENCE [LARGE SCALE GENOMIC DNA]</scope>
    <source>
        <strain evidence="9">AK93</strain>
    </source>
</reference>
<feature type="domain" description="EAL" evidence="6">
    <location>
        <begin position="610"/>
        <end position="860"/>
    </location>
</feature>
<evidence type="ECO:0000256" key="1">
    <source>
        <dbReference type="PROSITE-ProRule" id="PRU00169"/>
    </source>
</evidence>
<evidence type="ECO:0000256" key="2">
    <source>
        <dbReference type="SAM" id="Coils"/>
    </source>
</evidence>
<dbReference type="Pfam" id="PF00563">
    <property type="entry name" value="EAL"/>
    <property type="match status" value="1"/>
</dbReference>
<dbReference type="InterPro" id="IPR000160">
    <property type="entry name" value="GGDEF_dom"/>
</dbReference>
<dbReference type="PROSITE" id="PS50113">
    <property type="entry name" value="PAC"/>
    <property type="match status" value="1"/>
</dbReference>
<protein>
    <recommendedName>
        <fullName evidence="10">Response regulator receiver modulated diguanylate cyclase/phosphodiesterase with PAS/PAC sensor(S)</fullName>
    </recommendedName>
</protein>
<dbReference type="InterPro" id="IPR000014">
    <property type="entry name" value="PAS"/>
</dbReference>
<dbReference type="PANTHER" id="PTHR44757:SF4">
    <property type="entry name" value="DIGUANYLATE CYCLASE DGCE-RELATED"/>
    <property type="match status" value="1"/>
</dbReference>
<feature type="coiled-coil region" evidence="2">
    <location>
        <begin position="127"/>
        <end position="154"/>
    </location>
</feature>
<proteinExistence type="predicted"/>
<evidence type="ECO:0000259" key="3">
    <source>
        <dbReference type="PROSITE" id="PS50110"/>
    </source>
</evidence>
<name>A0A3E0WKY0_9GAMM</name>
<dbReference type="SUPFAM" id="SSF141868">
    <property type="entry name" value="EAL domain-like"/>
    <property type="match status" value="1"/>
</dbReference>
<keyword evidence="1" id="KW-0597">Phosphoprotein</keyword>
<dbReference type="Pfam" id="PF00990">
    <property type="entry name" value="GGDEF"/>
    <property type="match status" value="1"/>
</dbReference>